<evidence type="ECO:0000313" key="3">
    <source>
        <dbReference type="Proteomes" id="UP000514533"/>
    </source>
</evidence>
<reference evidence="2" key="2">
    <citation type="journal article" date="2023" name="Front. Microbiol.">
        <title>Virotyping and genetic antimicrobial susceptibility testing of porcine ETEC/STEC strains and associated plasmid types.</title>
        <authorList>
            <person name="Vereecke N."/>
            <person name="Van Hoorde S."/>
            <person name="Sperling D."/>
            <person name="Theuns S."/>
            <person name="Devriendt B."/>
            <person name="Cox E."/>
        </authorList>
    </citation>
    <scope>NUCLEOTIDE SEQUENCE</scope>
    <source>
        <strain evidence="2">ETEC4085</strain>
    </source>
</reference>
<dbReference type="EMBL" id="CP122634">
    <property type="protein sequence ID" value="WHI00155.1"/>
    <property type="molecule type" value="Genomic_DNA"/>
</dbReference>
<name>A0A2A3V688_ECOLX</name>
<dbReference type="EMBL" id="CP055981">
    <property type="protein sequence ID" value="QMS37018.1"/>
    <property type="molecule type" value="Genomic_DNA"/>
</dbReference>
<dbReference type="AlphaFoldDB" id="A0A2A3V688"/>
<dbReference type="Pfam" id="PF13973">
    <property type="entry name" value="DUF4222"/>
    <property type="match status" value="1"/>
</dbReference>
<evidence type="ECO:0000313" key="1">
    <source>
        <dbReference type="EMBL" id="QMS37018.1"/>
    </source>
</evidence>
<reference evidence="1 3" key="1">
    <citation type="submission" date="2020-06" db="EMBL/GenBank/DDBJ databases">
        <title>REHAB project genomes.</title>
        <authorList>
            <person name="Shaw L.P."/>
        </authorList>
    </citation>
    <scope>NUCLEOTIDE SEQUENCE [LARGE SCALE GENOMIC DNA]</scope>
    <source>
        <strain evidence="1 3">RHB01-C20</strain>
    </source>
</reference>
<sequence>MKKKNSGFTASGLPRPEIRPDDIFKDKYGGRITIKTVDDFRVTYIREGYAHPCVSSHMRFESEFTLVSKAPPANLSDIDRIMRVTGMERIKAVREIIRERGKAK</sequence>
<dbReference type="Proteomes" id="UP001179946">
    <property type="component" value="Chromosome"/>
</dbReference>
<accession>A0A2A3V688</accession>
<protein>
    <submittedName>
        <fullName evidence="1">DUF4222 domain-containing protein</fullName>
    </submittedName>
</protein>
<evidence type="ECO:0000313" key="2">
    <source>
        <dbReference type="EMBL" id="WHI00155.1"/>
    </source>
</evidence>
<dbReference type="Proteomes" id="UP000514533">
    <property type="component" value="Chromosome"/>
</dbReference>
<proteinExistence type="predicted"/>
<organism evidence="1 3">
    <name type="scientific">Escherichia coli</name>
    <dbReference type="NCBI Taxonomy" id="562"/>
    <lineage>
        <taxon>Bacteria</taxon>
        <taxon>Pseudomonadati</taxon>
        <taxon>Pseudomonadota</taxon>
        <taxon>Gammaproteobacteria</taxon>
        <taxon>Enterobacterales</taxon>
        <taxon>Enterobacteriaceae</taxon>
        <taxon>Escherichia</taxon>
    </lineage>
</organism>
<gene>
    <name evidence="1" type="ORF">HVV39_02850</name>
    <name evidence="2" type="ORF">QDW62_15480</name>
</gene>
<dbReference type="RefSeq" id="WP_000728898.1">
    <property type="nucleotide sequence ID" value="NZ_AP025180.1"/>
</dbReference>
<dbReference type="InterPro" id="IPR025317">
    <property type="entry name" value="DUF4222"/>
</dbReference>